<dbReference type="Gene3D" id="1.20.970.10">
    <property type="entry name" value="Transferase, Pyrimidine Nucleoside Phosphorylase, Chain C"/>
    <property type="match status" value="1"/>
</dbReference>
<dbReference type="Gene3D" id="3.40.1030.10">
    <property type="entry name" value="Nucleoside phosphorylase/phosphoribosyltransferase catalytic domain"/>
    <property type="match status" value="1"/>
</dbReference>
<dbReference type="Pfam" id="PF02885">
    <property type="entry name" value="Glycos_trans_3N"/>
    <property type="match status" value="1"/>
</dbReference>
<dbReference type="InterPro" id="IPR013102">
    <property type="entry name" value="PYNP_C"/>
</dbReference>
<comment type="catalytic activity">
    <reaction evidence="9">
        <text>uridine + phosphate = alpha-D-ribose 1-phosphate + uracil</text>
        <dbReference type="Rhea" id="RHEA:24388"/>
        <dbReference type="ChEBI" id="CHEBI:16704"/>
        <dbReference type="ChEBI" id="CHEBI:17568"/>
        <dbReference type="ChEBI" id="CHEBI:43474"/>
        <dbReference type="ChEBI" id="CHEBI:57720"/>
        <dbReference type="EC" id="2.4.2.2"/>
    </reaction>
</comment>
<dbReference type="AlphaFoldDB" id="K4LFN8"/>
<dbReference type="InterPro" id="IPR036566">
    <property type="entry name" value="PYNP-like_C_sf"/>
</dbReference>
<evidence type="ECO:0000259" key="11">
    <source>
        <dbReference type="SMART" id="SM00941"/>
    </source>
</evidence>
<dbReference type="SUPFAM" id="SSF54680">
    <property type="entry name" value="Pyrimidine nucleoside phosphorylase C-terminal domain"/>
    <property type="match status" value="1"/>
</dbReference>
<dbReference type="InterPro" id="IPR036320">
    <property type="entry name" value="Glycosyl_Trfase_fam3_N_dom_sf"/>
</dbReference>
<evidence type="ECO:0000256" key="10">
    <source>
        <dbReference type="ARBA" id="ARBA00048525"/>
    </source>
</evidence>
<organism evidence="12 13">
    <name type="scientific">Thermacetogenium phaeum (strain ATCC BAA-254 / DSM 26808 / PB)</name>
    <dbReference type="NCBI Taxonomy" id="1089553"/>
    <lineage>
        <taxon>Bacteria</taxon>
        <taxon>Bacillati</taxon>
        <taxon>Bacillota</taxon>
        <taxon>Clostridia</taxon>
        <taxon>Thermoanaerobacterales</taxon>
        <taxon>Thermoanaerobacteraceae</taxon>
        <taxon>Thermacetogenium</taxon>
    </lineage>
</organism>
<dbReference type="InterPro" id="IPR018090">
    <property type="entry name" value="Pyrmidine_PPas_bac/euk"/>
</dbReference>
<comment type="similarity">
    <text evidence="3">Belongs to the thymidine/pyrimidine-nucleoside phosphorylase family.</text>
</comment>
<evidence type="ECO:0000256" key="8">
    <source>
        <dbReference type="ARBA" id="ARBA00022679"/>
    </source>
</evidence>
<sequence>MRVLDLIVKKRDGQALKLEEIDFLVQEYVKGSIPDYQMSAFLMAAYLRGLNFEETKALTWAMIRSGEVLNLADIPGVKVDKHSTGGVGDKTTLVLVPLVAAAGAKVMKMSGRSLGHTGGTVDKLEAIPGFRVSFTPEEMKGVVLRTGAVLAGQTEGIVPADKKIYALRDVTGTVDCLPLIASSVMSKKIAGGADRVVLDVKVGPGGFLSDLQQARRLAELMAELGKEFRMKTVVLLTSMVQPLGRAVGNALEVEEAVMTLQGKGPQDLTELCLALGGEMLAAAEVVATPMDGRRKLESLLKSGAGLAKFRELIAAQGGSQEVVDDPSLLPRARRLIEVKASESGFIREVNAREIGVAVLLLGGGRLHKDDTIDPAVGVVMEKKVGDYVHAGEPLAVLHVDDESNLPEVQERVAQSFLIGEEKPSLPPLIYELIS</sequence>
<evidence type="ECO:0000256" key="1">
    <source>
        <dbReference type="ARBA" id="ARBA00001066"/>
    </source>
</evidence>
<dbReference type="GO" id="GO:0006206">
    <property type="term" value="P:pyrimidine nucleobase metabolic process"/>
    <property type="evidence" value="ECO:0007669"/>
    <property type="project" value="InterPro"/>
</dbReference>
<keyword evidence="13" id="KW-1185">Reference proteome</keyword>
<evidence type="ECO:0000313" key="12">
    <source>
        <dbReference type="EMBL" id="AFV11811.1"/>
    </source>
</evidence>
<dbReference type="eggNOG" id="COG0213">
    <property type="taxonomic scope" value="Bacteria"/>
</dbReference>
<comment type="catalytic activity">
    <reaction evidence="1">
        <text>2'-deoxyuridine + phosphate = 2-deoxy-alpha-D-ribose 1-phosphate + uracil</text>
        <dbReference type="Rhea" id="RHEA:22824"/>
        <dbReference type="ChEBI" id="CHEBI:16450"/>
        <dbReference type="ChEBI" id="CHEBI:17568"/>
        <dbReference type="ChEBI" id="CHEBI:43474"/>
        <dbReference type="ChEBI" id="CHEBI:57259"/>
        <dbReference type="EC" id="2.4.2.2"/>
    </reaction>
</comment>
<feature type="domain" description="Pyrimidine nucleoside phosphorylase C-terminal" evidence="11">
    <location>
        <begin position="345"/>
        <end position="419"/>
    </location>
</feature>
<dbReference type="SUPFAM" id="SSF52418">
    <property type="entry name" value="Nucleoside phosphorylase/phosphoribosyltransferase catalytic domain"/>
    <property type="match status" value="1"/>
</dbReference>
<dbReference type="HOGENOM" id="CLU_025040_0_1_9"/>
<dbReference type="GO" id="GO:0006213">
    <property type="term" value="P:pyrimidine nucleoside metabolic process"/>
    <property type="evidence" value="ECO:0007669"/>
    <property type="project" value="InterPro"/>
</dbReference>
<dbReference type="GO" id="GO:0004645">
    <property type="term" value="F:1,4-alpha-oligoglucan phosphorylase activity"/>
    <property type="evidence" value="ECO:0007669"/>
    <property type="project" value="InterPro"/>
</dbReference>
<dbReference type="Proteomes" id="UP000000467">
    <property type="component" value="Chromosome"/>
</dbReference>
<proteinExistence type="inferred from homology"/>
<dbReference type="GO" id="GO:0047847">
    <property type="term" value="F:deoxyuridine phosphorylase activity"/>
    <property type="evidence" value="ECO:0007669"/>
    <property type="project" value="RHEA"/>
</dbReference>
<evidence type="ECO:0000256" key="2">
    <source>
        <dbReference type="ARBA" id="ARBA00003877"/>
    </source>
</evidence>
<dbReference type="NCBIfam" id="TIGR02644">
    <property type="entry name" value="Y_phosphoryl"/>
    <property type="match status" value="1"/>
</dbReference>
<dbReference type="OrthoDB" id="9763887at2"/>
<keyword evidence="7 12" id="KW-0328">Glycosyltransferase</keyword>
<evidence type="ECO:0000256" key="4">
    <source>
        <dbReference type="ARBA" id="ARBA00011738"/>
    </source>
</evidence>
<dbReference type="InterPro" id="IPR000312">
    <property type="entry name" value="Glycosyl_Trfase_fam3"/>
</dbReference>
<dbReference type="NCBIfam" id="NF004490">
    <property type="entry name" value="PRK05820.1"/>
    <property type="match status" value="1"/>
</dbReference>
<evidence type="ECO:0000256" key="3">
    <source>
        <dbReference type="ARBA" id="ARBA00006915"/>
    </source>
</evidence>
<protein>
    <recommendedName>
        <fullName evidence="6">Pyrimidine-nucleoside phosphorylase</fullName>
        <ecNumber evidence="5">2.4.2.2</ecNumber>
    </recommendedName>
</protein>
<dbReference type="PIRSF" id="PIRSF000478">
    <property type="entry name" value="TP_PyNP"/>
    <property type="match status" value="1"/>
</dbReference>
<name>K4LFN8_THEPS</name>
<dbReference type="FunFam" id="3.40.1030.10:FF:000003">
    <property type="entry name" value="Pyrimidine-nucleoside phosphorylase"/>
    <property type="match status" value="1"/>
</dbReference>
<dbReference type="STRING" id="1089553.Tph_c16060"/>
<dbReference type="KEGG" id="tpz:Tph_c16060"/>
<accession>K4LFN8</accession>
<dbReference type="InterPro" id="IPR017459">
    <property type="entry name" value="Glycosyl_Trfase_fam3_N_dom"/>
</dbReference>
<comment type="function">
    <text evidence="2">Catalyzes phosphorolysis of the pyrimidine nucleosides uridine, thymidine and 2'-deoxyuridine with the formation of the corresponding pyrimidine base and ribose-1-phosphate.</text>
</comment>
<dbReference type="InterPro" id="IPR035902">
    <property type="entry name" value="Nuc_phospho_transferase"/>
</dbReference>
<dbReference type="GO" id="GO:0009032">
    <property type="term" value="F:thymidine phosphorylase activity"/>
    <property type="evidence" value="ECO:0007669"/>
    <property type="project" value="RHEA"/>
</dbReference>
<gene>
    <name evidence="12" type="primary">pdp</name>
    <name evidence="12" type="ordered locus">Tph_c16060</name>
</gene>
<evidence type="ECO:0000256" key="7">
    <source>
        <dbReference type="ARBA" id="ARBA00022676"/>
    </source>
</evidence>
<evidence type="ECO:0000313" key="13">
    <source>
        <dbReference type="Proteomes" id="UP000000467"/>
    </source>
</evidence>
<dbReference type="Pfam" id="PF00591">
    <property type="entry name" value="Glycos_transf_3"/>
    <property type="match status" value="1"/>
</dbReference>
<dbReference type="SMART" id="SM00941">
    <property type="entry name" value="PYNP_C"/>
    <property type="match status" value="1"/>
</dbReference>
<evidence type="ECO:0000256" key="6">
    <source>
        <dbReference type="ARBA" id="ARBA00014680"/>
    </source>
</evidence>
<dbReference type="RefSeq" id="WP_015050691.1">
    <property type="nucleotide sequence ID" value="NC_018870.1"/>
</dbReference>
<evidence type="ECO:0000256" key="9">
    <source>
        <dbReference type="ARBA" id="ARBA00048453"/>
    </source>
</evidence>
<dbReference type="EMBL" id="CP003732">
    <property type="protein sequence ID" value="AFV11811.1"/>
    <property type="molecule type" value="Genomic_DNA"/>
</dbReference>
<dbReference type="PANTHER" id="PTHR10515">
    <property type="entry name" value="THYMIDINE PHOSPHORYLASE"/>
    <property type="match status" value="1"/>
</dbReference>
<dbReference type="SUPFAM" id="SSF47648">
    <property type="entry name" value="Nucleoside phosphorylase/phosphoribosyltransferase N-terminal domain"/>
    <property type="match status" value="1"/>
</dbReference>
<comment type="catalytic activity">
    <reaction evidence="10">
        <text>thymidine + phosphate = 2-deoxy-alpha-D-ribose 1-phosphate + thymine</text>
        <dbReference type="Rhea" id="RHEA:16037"/>
        <dbReference type="ChEBI" id="CHEBI:17748"/>
        <dbReference type="ChEBI" id="CHEBI:17821"/>
        <dbReference type="ChEBI" id="CHEBI:43474"/>
        <dbReference type="ChEBI" id="CHEBI:57259"/>
        <dbReference type="EC" id="2.4.2.2"/>
    </reaction>
</comment>
<reference evidence="12 13" key="1">
    <citation type="journal article" date="2012" name="BMC Genomics">
        <title>Genome-guided analysis of physiological and morphological traits of the fermentative acetate oxidizer Thermacetogenium phaeum.</title>
        <authorList>
            <person name="Oehler D."/>
            <person name="Poehlein A."/>
            <person name="Leimbach A."/>
            <person name="Muller N."/>
            <person name="Daniel R."/>
            <person name="Gottschalk G."/>
            <person name="Schink B."/>
        </authorList>
    </citation>
    <scope>NUCLEOTIDE SEQUENCE [LARGE SCALE GENOMIC DNA]</scope>
    <source>
        <strain evidence="13">ATCC BAA-254 / DSM 26808 / PB</strain>
    </source>
</reference>
<evidence type="ECO:0000256" key="5">
    <source>
        <dbReference type="ARBA" id="ARBA00011889"/>
    </source>
</evidence>
<comment type="subunit">
    <text evidence="4">Homodimer.</text>
</comment>
<dbReference type="PANTHER" id="PTHR10515:SF0">
    <property type="entry name" value="THYMIDINE PHOSPHORYLASE"/>
    <property type="match status" value="1"/>
</dbReference>
<dbReference type="Gene3D" id="3.90.1170.30">
    <property type="entry name" value="Pyrimidine nucleoside phosphorylase-like, C-terminal domain"/>
    <property type="match status" value="1"/>
</dbReference>
<dbReference type="GO" id="GO:0004850">
    <property type="term" value="F:uridine phosphorylase activity"/>
    <property type="evidence" value="ECO:0007669"/>
    <property type="project" value="RHEA"/>
</dbReference>
<keyword evidence="8 12" id="KW-0808">Transferase</keyword>
<dbReference type="EC" id="2.4.2.2" evidence="5"/>
<dbReference type="Pfam" id="PF07831">
    <property type="entry name" value="PYNP_C"/>
    <property type="match status" value="1"/>
</dbReference>
<dbReference type="InterPro" id="IPR000053">
    <property type="entry name" value="Thymidine/pyrmidine_PPase"/>
</dbReference>
<dbReference type="GO" id="GO:0005829">
    <property type="term" value="C:cytosol"/>
    <property type="evidence" value="ECO:0007669"/>
    <property type="project" value="TreeGrafter"/>
</dbReference>